<dbReference type="SUPFAM" id="SSF56672">
    <property type="entry name" value="DNA/RNA polymerases"/>
    <property type="match status" value="1"/>
</dbReference>
<dbReference type="PANTHER" id="PTHR24559:SF440">
    <property type="entry name" value="RIBONUCLEASE H"/>
    <property type="match status" value="1"/>
</dbReference>
<feature type="domain" description="Reverse transcriptase" evidence="3">
    <location>
        <begin position="170"/>
        <end position="273"/>
    </location>
</feature>
<evidence type="ECO:0000313" key="5">
    <source>
        <dbReference type="Proteomes" id="UP001274896"/>
    </source>
</evidence>
<evidence type="ECO:0000256" key="1">
    <source>
        <dbReference type="ARBA" id="ARBA00010879"/>
    </source>
</evidence>
<keyword evidence="5" id="KW-1185">Reference proteome</keyword>
<proteinExistence type="inferred from homology"/>
<evidence type="ECO:0000256" key="2">
    <source>
        <dbReference type="ARBA" id="ARBA00012180"/>
    </source>
</evidence>
<dbReference type="Gene3D" id="3.30.70.270">
    <property type="match status" value="1"/>
</dbReference>
<dbReference type="Gene3D" id="2.40.70.10">
    <property type="entry name" value="Acid Proteases"/>
    <property type="match status" value="1"/>
</dbReference>
<gene>
    <name evidence="4" type="ORF">QTP70_007093</name>
</gene>
<reference evidence="4" key="1">
    <citation type="submission" date="2023-06" db="EMBL/GenBank/DDBJ databases">
        <title>Male Hemibagrus guttatus genome.</title>
        <authorList>
            <person name="Bian C."/>
        </authorList>
    </citation>
    <scope>NUCLEOTIDE SEQUENCE</scope>
    <source>
        <strain evidence="4">Male_cb2023</strain>
        <tissue evidence="4">Muscle</tissue>
    </source>
</reference>
<dbReference type="GO" id="GO:0004523">
    <property type="term" value="F:RNA-DNA hybrid ribonuclease activity"/>
    <property type="evidence" value="ECO:0007669"/>
    <property type="project" value="UniProtKB-EC"/>
</dbReference>
<dbReference type="InterPro" id="IPR021109">
    <property type="entry name" value="Peptidase_aspartic_dom_sf"/>
</dbReference>
<dbReference type="Gene3D" id="3.10.10.10">
    <property type="entry name" value="HIV Type 1 Reverse Transcriptase, subunit A, domain 1"/>
    <property type="match status" value="1"/>
</dbReference>
<dbReference type="InterPro" id="IPR053134">
    <property type="entry name" value="RNA-dir_DNA_polymerase"/>
</dbReference>
<dbReference type="InterPro" id="IPR000477">
    <property type="entry name" value="RT_dom"/>
</dbReference>
<comment type="similarity">
    <text evidence="1">Belongs to the beta type-B retroviral polymerase family. HERV class-II K(HML-2) pol subfamily.</text>
</comment>
<dbReference type="EMBL" id="JAUCMX010000001">
    <property type="protein sequence ID" value="KAK3556345.1"/>
    <property type="molecule type" value="Genomic_DNA"/>
</dbReference>
<dbReference type="InterPro" id="IPR043128">
    <property type="entry name" value="Rev_trsase/Diguanyl_cyclase"/>
</dbReference>
<name>A0AAE0RJP8_9TELE</name>
<dbReference type="EC" id="3.1.26.4" evidence="2"/>
<protein>
    <recommendedName>
        <fullName evidence="2">ribonuclease H</fullName>
        <ecNumber evidence="2">3.1.26.4</ecNumber>
    </recommendedName>
</protein>
<evidence type="ECO:0000313" key="4">
    <source>
        <dbReference type="EMBL" id="KAK3556345.1"/>
    </source>
</evidence>
<comment type="caution">
    <text evidence="4">The sequence shown here is derived from an EMBL/GenBank/DDBJ whole genome shotgun (WGS) entry which is preliminary data.</text>
</comment>
<dbReference type="Pfam" id="PF00078">
    <property type="entry name" value="RVT_1"/>
    <property type="match status" value="1"/>
</dbReference>
<dbReference type="InterPro" id="IPR043502">
    <property type="entry name" value="DNA/RNA_pol_sf"/>
</dbReference>
<accession>A0AAE0RJP8</accession>
<sequence length="288" mass="32063">MMHIVMHAVEIDAETVAMCQGGTFDNQIFERVVLPLLWTVGTFSFYLPTALGKHSVPYRQGRTVTGLTHITPPSNSGLFLPISLTWGTLRHELKALVDSGAAGNFMDTSLVKSLQIPFDSLHVPLTVTALDEKTLTPAKLWTVTLERPWQPGSSIRPPPLRVLGFSLWGKKGGGLHPCIDYRGLNKITICNRYPLPLMATAFEVLQGVSIFTKLDLRNAYHLMCIRQGDERKMAFNTPTGHYEYLVMPFSLTNAPVVFQALINDVLRDMLNQMDSQKVQAVMAHSLIC</sequence>
<organism evidence="4 5">
    <name type="scientific">Hemibagrus guttatus</name>
    <dbReference type="NCBI Taxonomy" id="175788"/>
    <lineage>
        <taxon>Eukaryota</taxon>
        <taxon>Metazoa</taxon>
        <taxon>Chordata</taxon>
        <taxon>Craniata</taxon>
        <taxon>Vertebrata</taxon>
        <taxon>Euteleostomi</taxon>
        <taxon>Actinopterygii</taxon>
        <taxon>Neopterygii</taxon>
        <taxon>Teleostei</taxon>
        <taxon>Ostariophysi</taxon>
        <taxon>Siluriformes</taxon>
        <taxon>Bagridae</taxon>
        <taxon>Hemibagrus</taxon>
    </lineage>
</organism>
<dbReference type="Proteomes" id="UP001274896">
    <property type="component" value="Unassembled WGS sequence"/>
</dbReference>
<dbReference type="CDD" id="cd01647">
    <property type="entry name" value="RT_LTR"/>
    <property type="match status" value="1"/>
</dbReference>
<dbReference type="AlphaFoldDB" id="A0AAE0RJP8"/>
<evidence type="ECO:0000259" key="3">
    <source>
        <dbReference type="Pfam" id="PF00078"/>
    </source>
</evidence>
<dbReference type="CDD" id="cd00303">
    <property type="entry name" value="retropepsin_like"/>
    <property type="match status" value="1"/>
</dbReference>
<dbReference type="PANTHER" id="PTHR24559">
    <property type="entry name" value="TRANSPOSON TY3-I GAG-POL POLYPROTEIN"/>
    <property type="match status" value="1"/>
</dbReference>